<evidence type="ECO:0000313" key="3">
    <source>
        <dbReference type="EMBL" id="EOR94305.1"/>
    </source>
</evidence>
<evidence type="ECO:0000313" key="4">
    <source>
        <dbReference type="Proteomes" id="UP000014174"/>
    </source>
</evidence>
<dbReference type="eggNOG" id="COG1051">
    <property type="taxonomic scope" value="Bacteria"/>
</dbReference>
<evidence type="ECO:0000256" key="1">
    <source>
        <dbReference type="ARBA" id="ARBA00022801"/>
    </source>
</evidence>
<accession>R9GRY2</accession>
<sequence length="198" mass="23525">MYRIYINETALVISEIVPNGIGDFQTIDSQTFDFREFYKQTRKNGRSVHLLLVDDAKKYFKKLRKSFLMIKAAGGIVISENDQYLFIFRKGKWDLPKGKLDLNEKTRDAAGREVEEECGVKVTRINNKLCTTWHVYEEKTQIIFKKTSWFFMQAKKQKLVPQLEEDITEARWMSKDDFEYVRKNTYPLIRDMLDLILK</sequence>
<dbReference type="PANTHER" id="PTHR43736">
    <property type="entry name" value="ADP-RIBOSE PYROPHOSPHATASE"/>
    <property type="match status" value="1"/>
</dbReference>
<dbReference type="SUPFAM" id="SSF55811">
    <property type="entry name" value="Nudix"/>
    <property type="match status" value="1"/>
</dbReference>
<dbReference type="InterPro" id="IPR015797">
    <property type="entry name" value="NUDIX_hydrolase-like_dom_sf"/>
</dbReference>
<protein>
    <recommendedName>
        <fullName evidence="2">Nudix hydrolase domain-containing protein</fullName>
    </recommendedName>
</protein>
<keyword evidence="1" id="KW-0378">Hydrolase</keyword>
<reference evidence="3 4" key="1">
    <citation type="journal article" date="2013" name="Genome Announc.">
        <title>Draft Genome Sequence of Arcticibacter svalbardensis Strain MN12-7T, a Member of the Family Sphingobacteriaceae Isolated from an Arctic Soil Sample.</title>
        <authorList>
            <person name="Shivaji S."/>
            <person name="Ara S."/>
            <person name="Prasad S."/>
            <person name="Manasa B.P."/>
            <person name="Begum Z."/>
            <person name="Singh A."/>
            <person name="Kumar Pinnaka A."/>
        </authorList>
    </citation>
    <scope>NUCLEOTIDE SEQUENCE [LARGE SCALE GENOMIC DNA]</scope>
    <source>
        <strain evidence="3 4">MN12-7</strain>
    </source>
</reference>
<gene>
    <name evidence="3" type="ORF">ADIARSV_2546</name>
</gene>
<dbReference type="PROSITE" id="PS51462">
    <property type="entry name" value="NUDIX"/>
    <property type="match status" value="1"/>
</dbReference>
<organism evidence="3 4">
    <name type="scientific">Arcticibacter svalbardensis MN12-7</name>
    <dbReference type="NCBI Taxonomy" id="1150600"/>
    <lineage>
        <taxon>Bacteria</taxon>
        <taxon>Pseudomonadati</taxon>
        <taxon>Bacteroidota</taxon>
        <taxon>Sphingobacteriia</taxon>
        <taxon>Sphingobacteriales</taxon>
        <taxon>Sphingobacteriaceae</taxon>
        <taxon>Arcticibacter</taxon>
    </lineage>
</organism>
<dbReference type="InterPro" id="IPR000086">
    <property type="entry name" value="NUDIX_hydrolase_dom"/>
</dbReference>
<dbReference type="InterPro" id="IPR020084">
    <property type="entry name" value="NUDIX_hydrolase_CS"/>
</dbReference>
<dbReference type="OrthoDB" id="9816289at2"/>
<comment type="caution">
    <text evidence="3">The sequence shown here is derived from an EMBL/GenBank/DDBJ whole genome shotgun (WGS) entry which is preliminary data.</text>
</comment>
<dbReference type="Proteomes" id="UP000014174">
    <property type="component" value="Unassembled WGS sequence"/>
</dbReference>
<dbReference type="RefSeq" id="WP_016195777.1">
    <property type="nucleotide sequence ID" value="NZ_AQPN01000090.1"/>
</dbReference>
<evidence type="ECO:0000259" key="2">
    <source>
        <dbReference type="PROSITE" id="PS51462"/>
    </source>
</evidence>
<keyword evidence="4" id="KW-1185">Reference proteome</keyword>
<dbReference type="AlphaFoldDB" id="R9GRY2"/>
<dbReference type="PROSITE" id="PS00893">
    <property type="entry name" value="NUDIX_BOX"/>
    <property type="match status" value="1"/>
</dbReference>
<dbReference type="PANTHER" id="PTHR43736:SF1">
    <property type="entry name" value="DIHYDRONEOPTERIN TRIPHOSPHATE DIPHOSPHATASE"/>
    <property type="match status" value="1"/>
</dbReference>
<proteinExistence type="predicted"/>
<dbReference type="EMBL" id="AQPN01000090">
    <property type="protein sequence ID" value="EOR94305.1"/>
    <property type="molecule type" value="Genomic_DNA"/>
</dbReference>
<name>R9GRY2_9SPHI</name>
<dbReference type="STRING" id="1150600.ADIARSV_2546"/>
<dbReference type="Gene3D" id="3.90.79.10">
    <property type="entry name" value="Nucleoside Triphosphate Pyrophosphohydrolase"/>
    <property type="match status" value="1"/>
</dbReference>
<dbReference type="GO" id="GO:0016787">
    <property type="term" value="F:hydrolase activity"/>
    <property type="evidence" value="ECO:0007669"/>
    <property type="project" value="UniProtKB-KW"/>
</dbReference>
<feature type="domain" description="Nudix hydrolase" evidence="2">
    <location>
        <begin position="43"/>
        <end position="194"/>
    </location>
</feature>
<dbReference type="CDD" id="cd03673">
    <property type="entry name" value="NUDIX_Ap6A_hydrolase"/>
    <property type="match status" value="1"/>
</dbReference>
<dbReference type="Pfam" id="PF00293">
    <property type="entry name" value="NUDIX"/>
    <property type="match status" value="1"/>
</dbReference>